<proteinExistence type="predicted"/>
<organism evidence="1 2">
    <name type="scientific">Brassica oleracea var. oleracea</name>
    <dbReference type="NCBI Taxonomy" id="109376"/>
    <lineage>
        <taxon>Eukaryota</taxon>
        <taxon>Viridiplantae</taxon>
        <taxon>Streptophyta</taxon>
        <taxon>Embryophyta</taxon>
        <taxon>Tracheophyta</taxon>
        <taxon>Spermatophyta</taxon>
        <taxon>Magnoliopsida</taxon>
        <taxon>eudicotyledons</taxon>
        <taxon>Gunneridae</taxon>
        <taxon>Pentapetalae</taxon>
        <taxon>rosids</taxon>
        <taxon>malvids</taxon>
        <taxon>Brassicales</taxon>
        <taxon>Brassicaceae</taxon>
        <taxon>Brassiceae</taxon>
        <taxon>Brassica</taxon>
    </lineage>
</organism>
<dbReference type="Gramene" id="Bo3g123700.1">
    <property type="protein sequence ID" value="Bo3g123700.1"/>
    <property type="gene ID" value="Bo3g123700"/>
</dbReference>
<dbReference type="Proteomes" id="UP000032141">
    <property type="component" value="Chromosome C3"/>
</dbReference>
<sequence>MAWPVQKNPPRPWFGSKVRIFYFLMDLWRSDFEILLVVNYHELSWYLGIFI</sequence>
<dbReference type="AlphaFoldDB" id="A0A0D3BGZ6"/>
<reference evidence="1 2" key="1">
    <citation type="journal article" date="2014" name="Genome Biol.">
        <title>Transcriptome and methylome profiling reveals relics of genome dominance in the mesopolyploid Brassica oleracea.</title>
        <authorList>
            <person name="Parkin I.A."/>
            <person name="Koh C."/>
            <person name="Tang H."/>
            <person name="Robinson S.J."/>
            <person name="Kagale S."/>
            <person name="Clarke W.E."/>
            <person name="Town C.D."/>
            <person name="Nixon J."/>
            <person name="Krishnakumar V."/>
            <person name="Bidwell S.L."/>
            <person name="Denoeud F."/>
            <person name="Belcram H."/>
            <person name="Links M.G."/>
            <person name="Just J."/>
            <person name="Clarke C."/>
            <person name="Bender T."/>
            <person name="Huebert T."/>
            <person name="Mason A.S."/>
            <person name="Pires J.C."/>
            <person name="Barker G."/>
            <person name="Moore J."/>
            <person name="Walley P.G."/>
            <person name="Manoli S."/>
            <person name="Batley J."/>
            <person name="Edwards D."/>
            <person name="Nelson M.N."/>
            <person name="Wang X."/>
            <person name="Paterson A.H."/>
            <person name="King G."/>
            <person name="Bancroft I."/>
            <person name="Chalhoub B."/>
            <person name="Sharpe A.G."/>
        </authorList>
    </citation>
    <scope>NUCLEOTIDE SEQUENCE</scope>
    <source>
        <strain evidence="1 2">cv. TO1000</strain>
    </source>
</reference>
<dbReference type="HOGENOM" id="CLU_3109203_0_0_1"/>
<evidence type="ECO:0000313" key="2">
    <source>
        <dbReference type="Proteomes" id="UP000032141"/>
    </source>
</evidence>
<dbReference type="EnsemblPlants" id="Bo3g123700.1">
    <property type="protein sequence ID" value="Bo3g123700.1"/>
    <property type="gene ID" value="Bo3g123700"/>
</dbReference>
<protein>
    <submittedName>
        <fullName evidence="1">Uncharacterized protein</fullName>
    </submittedName>
</protein>
<keyword evidence="2" id="KW-1185">Reference proteome</keyword>
<name>A0A0D3BGZ6_BRAOL</name>
<reference evidence="1" key="2">
    <citation type="submission" date="2015-03" db="UniProtKB">
        <authorList>
            <consortium name="EnsemblPlants"/>
        </authorList>
    </citation>
    <scope>IDENTIFICATION</scope>
</reference>
<evidence type="ECO:0000313" key="1">
    <source>
        <dbReference type="EnsemblPlants" id="Bo3g123700.1"/>
    </source>
</evidence>
<accession>A0A0D3BGZ6</accession>